<dbReference type="SMART" id="SM00386">
    <property type="entry name" value="HAT"/>
    <property type="match status" value="4"/>
</dbReference>
<proteinExistence type="predicted"/>
<keyword evidence="3" id="KW-0677">Repeat</keyword>
<protein>
    <submittedName>
        <fullName evidence="7">U3 snoRNP protein</fullName>
    </submittedName>
</protein>
<dbReference type="Pfam" id="PF08640">
    <property type="entry name" value="U3_assoc_6"/>
    <property type="match status" value="1"/>
</dbReference>
<accession>A0ABR3Q8B8</accession>
<evidence type="ECO:0000313" key="8">
    <source>
        <dbReference type="Proteomes" id="UP001565368"/>
    </source>
</evidence>
<evidence type="ECO:0000256" key="1">
    <source>
        <dbReference type="ARBA" id="ARBA00004604"/>
    </source>
</evidence>
<dbReference type="RefSeq" id="XP_069210918.1">
    <property type="nucleotide sequence ID" value="XM_069350532.1"/>
</dbReference>
<reference evidence="7 8" key="1">
    <citation type="submission" date="2023-08" db="EMBL/GenBank/DDBJ databases">
        <title>Annotated Genome Sequence of Vanrija albida AlHP1.</title>
        <authorList>
            <person name="Herzog R."/>
        </authorList>
    </citation>
    <scope>NUCLEOTIDE SEQUENCE [LARGE SCALE GENOMIC DNA]</scope>
    <source>
        <strain evidence="7 8">AlHP1</strain>
    </source>
</reference>
<comment type="caution">
    <text evidence="7">The sequence shown here is derived from an EMBL/GenBank/DDBJ whole genome shotgun (WGS) entry which is preliminary data.</text>
</comment>
<evidence type="ECO:0000256" key="3">
    <source>
        <dbReference type="ARBA" id="ARBA00022737"/>
    </source>
</evidence>
<gene>
    <name evidence="7" type="primary">UTP6</name>
    <name evidence="7" type="ORF">Q8F55_001917</name>
</gene>
<dbReference type="InterPro" id="IPR055347">
    <property type="entry name" value="UTP6_N"/>
</dbReference>
<evidence type="ECO:0000259" key="6">
    <source>
        <dbReference type="Pfam" id="PF08640"/>
    </source>
</evidence>
<sequence length="739" mass="81456">MEKVQFQLESTLPELKDLYDKGLFSKASYEIDQITKRRTAFETALIRRVTRKDDFFKYAEYEINLERLRKVRWKKLKYHINPPPPSASTFSLPRRTLYILKRATAKFPGDLPVWLAYVEYAAREGMSKVVAKGINSALQHHPLSPTLYLLQSYHHLHPGEPLPHSIIPSTSTLDLPSQTREDKPSSAFSLEGTGPARTTLLLGLRMIPGSHTLWREYVKLELGWVEALRRRWRVLGIASKPAEGNEAFDGDVEALAGGEGAFGPEGEDARRAILSGQLVVHALESALAKVSATGHEKDENGDIVSGIAFREGLLALLRSYPSPLRTKAQEVVYADLERVAEGGGEAGAQARVLLLSRPLLDRAYNPDVVDQGGLVVSGLELVDAYGKIGKEIRSAAKTAGPEFLDEASKWLVARIAADIEGNDDLRRYLIGTAKALTKASLRASPATLNRYLALLADTDSAEYSAAVREFAKRYPSSSELQARLIQDLTTSDEDAAAVRKACADAVAQVTRSQLDAAEQETVIQLWKFWARWEDRQENNAAQWKRLLRDSLRLGAGIPALHQTLLADFYASQLRSGTAPGKALDTVIKSYQPTPLFFDLAFDVLDELNGTQEALGKLYGSWRAACRTAGDRVEAVLVWAQWLVEHAKGRAAHDAVGAVLSEVKGDDAAAAELEAGWKEILDEAEREREDVDEDVDMSGSGSEDEEEEEEQEGEEAGEGEDDDSEDDDEDAESGDLEIAM</sequence>
<keyword evidence="4" id="KW-0539">Nucleus</keyword>
<dbReference type="PANTHER" id="PTHR23271:SF1">
    <property type="entry name" value="U3 SMALL NUCLEOLAR RNA-ASSOCIATED PROTEIN 6 HOMOLOG"/>
    <property type="match status" value="1"/>
</dbReference>
<feature type="region of interest" description="Disordered" evidence="5">
    <location>
        <begin position="681"/>
        <end position="739"/>
    </location>
</feature>
<dbReference type="Proteomes" id="UP001565368">
    <property type="component" value="Unassembled WGS sequence"/>
</dbReference>
<dbReference type="EMBL" id="JBBXJM010000002">
    <property type="protein sequence ID" value="KAL1410974.1"/>
    <property type="molecule type" value="Genomic_DNA"/>
</dbReference>
<comment type="subcellular location">
    <subcellularLocation>
        <location evidence="1">Nucleus</location>
        <location evidence="1">Nucleolus</location>
    </subcellularLocation>
</comment>
<evidence type="ECO:0000256" key="2">
    <source>
        <dbReference type="ARBA" id="ARBA00022552"/>
    </source>
</evidence>
<dbReference type="InterPro" id="IPR003107">
    <property type="entry name" value="HAT"/>
</dbReference>
<evidence type="ECO:0000256" key="4">
    <source>
        <dbReference type="ARBA" id="ARBA00023242"/>
    </source>
</evidence>
<keyword evidence="2" id="KW-0698">rRNA processing</keyword>
<feature type="region of interest" description="Disordered" evidence="5">
    <location>
        <begin position="167"/>
        <end position="190"/>
    </location>
</feature>
<evidence type="ECO:0000313" key="7">
    <source>
        <dbReference type="EMBL" id="KAL1410974.1"/>
    </source>
</evidence>
<dbReference type="GeneID" id="95982960"/>
<dbReference type="PANTHER" id="PTHR23271">
    <property type="entry name" value="HEPATOCELLULAR CARCINOMA-ASSOCIATED ANTIGEN 66"/>
    <property type="match status" value="1"/>
</dbReference>
<dbReference type="InterPro" id="IPR013949">
    <property type="entry name" value="Utp6"/>
</dbReference>
<organism evidence="7 8">
    <name type="scientific">Vanrija albida</name>
    <dbReference type="NCBI Taxonomy" id="181172"/>
    <lineage>
        <taxon>Eukaryota</taxon>
        <taxon>Fungi</taxon>
        <taxon>Dikarya</taxon>
        <taxon>Basidiomycota</taxon>
        <taxon>Agaricomycotina</taxon>
        <taxon>Tremellomycetes</taxon>
        <taxon>Trichosporonales</taxon>
        <taxon>Trichosporonaceae</taxon>
        <taxon>Vanrija</taxon>
    </lineage>
</organism>
<keyword evidence="8" id="KW-1185">Reference proteome</keyword>
<feature type="domain" description="U3 small nucleolar RNA-associated protein 6 N-terminal" evidence="6">
    <location>
        <begin position="8"/>
        <end position="78"/>
    </location>
</feature>
<feature type="compositionally biased region" description="Acidic residues" evidence="5">
    <location>
        <begin position="689"/>
        <end position="739"/>
    </location>
</feature>
<name>A0ABR3Q8B8_9TREE</name>
<evidence type="ECO:0000256" key="5">
    <source>
        <dbReference type="SAM" id="MobiDB-lite"/>
    </source>
</evidence>
<feature type="compositionally biased region" description="Polar residues" evidence="5">
    <location>
        <begin position="167"/>
        <end position="178"/>
    </location>
</feature>